<evidence type="ECO:0000259" key="1">
    <source>
        <dbReference type="Pfam" id="PF08277"/>
    </source>
</evidence>
<accession>A0A9P1I736</accession>
<feature type="domain" description="PAN-3" evidence="1">
    <location>
        <begin position="5"/>
        <end position="64"/>
    </location>
</feature>
<evidence type="ECO:0000313" key="2">
    <source>
        <dbReference type="EMBL" id="CAI5439393.1"/>
    </source>
</evidence>
<dbReference type="Proteomes" id="UP001152747">
    <property type="component" value="Unassembled WGS sequence"/>
</dbReference>
<name>A0A9P1I736_9PELO</name>
<proteinExistence type="predicted"/>
<organism evidence="2 3">
    <name type="scientific">Caenorhabditis angaria</name>
    <dbReference type="NCBI Taxonomy" id="860376"/>
    <lineage>
        <taxon>Eukaryota</taxon>
        <taxon>Metazoa</taxon>
        <taxon>Ecdysozoa</taxon>
        <taxon>Nematoda</taxon>
        <taxon>Chromadorea</taxon>
        <taxon>Rhabditida</taxon>
        <taxon>Rhabditina</taxon>
        <taxon>Rhabditomorpha</taxon>
        <taxon>Rhabditoidea</taxon>
        <taxon>Rhabditidae</taxon>
        <taxon>Peloderinae</taxon>
        <taxon>Caenorhabditis</taxon>
    </lineage>
</organism>
<protein>
    <recommendedName>
        <fullName evidence="1">PAN-3 domain-containing protein</fullName>
    </recommendedName>
</protein>
<sequence length="284" mass="32630">METSMESVGKTKNLQECLQICEKNVSCHVAFRNSTTKICQLAEFGYVTLLRKSNIFAGAEIGVKINLEKENCGRHSKSEILQGFRMEPPNSLVGNATRYWQIMQKSGGGIRFMINYPKQLSHGDCWGDWYEEIITPFCYNYFFAPNYTLVSAREKCAIFDGNLYGFNWLEDNVFFAARNMMARNIEKGRILLGARRKYECYMSNKTADNCDGTNAFEWIDPLTTRKNMKFEVDNINKECYALEIPNSSKPLEYKFVNVFCDGKDENIVGISCSTPLIRNLNAFY</sequence>
<dbReference type="EMBL" id="CANHGI010000001">
    <property type="protein sequence ID" value="CAI5439393.1"/>
    <property type="molecule type" value="Genomic_DNA"/>
</dbReference>
<reference evidence="2" key="1">
    <citation type="submission" date="2022-11" db="EMBL/GenBank/DDBJ databases">
        <authorList>
            <person name="Kikuchi T."/>
        </authorList>
    </citation>
    <scope>NUCLEOTIDE SEQUENCE</scope>
    <source>
        <strain evidence="2">PS1010</strain>
    </source>
</reference>
<comment type="caution">
    <text evidence="2">The sequence shown here is derived from an EMBL/GenBank/DDBJ whole genome shotgun (WGS) entry which is preliminary data.</text>
</comment>
<gene>
    <name evidence="2" type="ORF">CAMP_LOCUS2030</name>
</gene>
<evidence type="ECO:0000313" key="3">
    <source>
        <dbReference type="Proteomes" id="UP001152747"/>
    </source>
</evidence>
<dbReference type="InterPro" id="IPR006583">
    <property type="entry name" value="PAN-3_domain"/>
</dbReference>
<dbReference type="AlphaFoldDB" id="A0A9P1I736"/>
<dbReference type="Pfam" id="PF08277">
    <property type="entry name" value="PAN_3"/>
    <property type="match status" value="1"/>
</dbReference>
<dbReference type="PANTHER" id="PTHR47629:SF7">
    <property type="entry name" value="PAN-3 DOMAIN-CONTAINING PROTEIN"/>
    <property type="match status" value="1"/>
</dbReference>
<keyword evidence="3" id="KW-1185">Reference proteome</keyword>
<dbReference type="PANTHER" id="PTHR47629">
    <property type="entry name" value="C-TYPE LECTIN-RELATED"/>
    <property type="match status" value="1"/>
</dbReference>